<dbReference type="RefSeq" id="WP_036780160.1">
    <property type="nucleotide sequence ID" value="NZ_AVBG01000002.1"/>
</dbReference>
<proteinExistence type="predicted"/>
<gene>
    <name evidence="1" type="ORF">N780_14120</name>
</gene>
<keyword evidence="2" id="KW-1185">Reference proteome</keyword>
<dbReference type="AlphaFoldDB" id="A0A0A2V1R0"/>
<evidence type="ECO:0000313" key="1">
    <source>
        <dbReference type="EMBL" id="KGP92746.1"/>
    </source>
</evidence>
<sequence>MKQKRPYSVHRRHLIIFFQTQEWVKNWRGARKPSIQTLSLFTGYSEESIIESMEFGHPSLIERGPEFRHYVKSTTSV</sequence>
<dbReference type="EMBL" id="AVBG01000002">
    <property type="protein sequence ID" value="KGP92746.1"/>
    <property type="molecule type" value="Genomic_DNA"/>
</dbReference>
<name>A0A0A2V1R0_9BACI</name>
<evidence type="ECO:0000313" key="2">
    <source>
        <dbReference type="Proteomes" id="UP000030153"/>
    </source>
</evidence>
<organism evidence="1 2">
    <name type="scientific">Pontibacillus chungwhensis BH030062</name>
    <dbReference type="NCBI Taxonomy" id="1385513"/>
    <lineage>
        <taxon>Bacteria</taxon>
        <taxon>Bacillati</taxon>
        <taxon>Bacillota</taxon>
        <taxon>Bacilli</taxon>
        <taxon>Bacillales</taxon>
        <taxon>Bacillaceae</taxon>
        <taxon>Pontibacillus</taxon>
    </lineage>
</organism>
<dbReference type="OrthoDB" id="2890371at2"/>
<comment type="caution">
    <text evidence="1">The sequence shown here is derived from an EMBL/GenBank/DDBJ whole genome shotgun (WGS) entry which is preliminary data.</text>
</comment>
<dbReference type="Proteomes" id="UP000030153">
    <property type="component" value="Unassembled WGS sequence"/>
</dbReference>
<accession>A0A0A2V1R0</accession>
<reference evidence="1 2" key="1">
    <citation type="submission" date="2013-08" db="EMBL/GenBank/DDBJ databases">
        <title>Genome of Pontibacillus chungwhensis.</title>
        <authorList>
            <person name="Wang Q."/>
            <person name="Wang G."/>
        </authorList>
    </citation>
    <scope>NUCLEOTIDE SEQUENCE [LARGE SCALE GENOMIC DNA]</scope>
    <source>
        <strain evidence="1 2">BH030062</strain>
    </source>
</reference>
<protein>
    <submittedName>
        <fullName evidence="1">Uncharacterized protein</fullName>
    </submittedName>
</protein>